<evidence type="ECO:0000259" key="12">
    <source>
        <dbReference type="Pfam" id="PF20644"/>
    </source>
</evidence>
<keyword evidence="15" id="KW-1185">Reference proteome</keyword>
<comment type="similarity">
    <text evidence="2">Belongs to the RRN7/TAF1B family.</text>
</comment>
<keyword evidence="4" id="KW-0863">Zinc-finger</keyword>
<evidence type="ECO:0000313" key="15">
    <source>
        <dbReference type="Proteomes" id="UP000758155"/>
    </source>
</evidence>
<dbReference type="GO" id="GO:0008270">
    <property type="term" value="F:zinc ion binding"/>
    <property type="evidence" value="ECO:0007669"/>
    <property type="project" value="UniProtKB-KW"/>
</dbReference>
<dbReference type="PANTHER" id="PTHR31576">
    <property type="entry name" value="TATA BOX-BINDING PROTEIN-ASSOCIATED FACTOR RNA POLYMERASE I SUBUNIT B"/>
    <property type="match status" value="1"/>
</dbReference>
<dbReference type="InterPro" id="IPR048540">
    <property type="entry name" value="Rrn7_cyclin_N"/>
</dbReference>
<comment type="caution">
    <text evidence="14">The sequence shown here is derived from an EMBL/GenBank/DDBJ whole genome shotgun (WGS) entry which is preliminary data.</text>
</comment>
<accession>A0A9P5C1X6</accession>
<dbReference type="EMBL" id="SWKV01000018">
    <property type="protein sequence ID" value="KAF3041939.1"/>
    <property type="molecule type" value="Genomic_DNA"/>
</dbReference>
<keyword evidence="3" id="KW-0479">Metal-binding</keyword>
<evidence type="ECO:0000256" key="3">
    <source>
        <dbReference type="ARBA" id="ARBA00022723"/>
    </source>
</evidence>
<dbReference type="Pfam" id="PF11781">
    <property type="entry name" value="Zn_ribbon_RRN7"/>
    <property type="match status" value="1"/>
</dbReference>
<keyword evidence="9" id="KW-0539">Nucleus</keyword>
<evidence type="ECO:0000259" key="13">
    <source>
        <dbReference type="Pfam" id="PF20645"/>
    </source>
</evidence>
<sequence>MDSRLEKGPVCGVENCRSRWYEEGEDGFRYCQNGHQQFGLVRAADDDDDFTLATTTRTRKKKDTDDQVKLAKHFSGRQGLDLYLKSLQLILRHQLRFLIKEKALPEELELITLELWALRIAQFGDRIASDSRTDSQSQSQVFSTLETDDEETDDARGTFRTPKGRDKKLSRVPNLLDALALCYLGILTLRLPITPGDIYHWVTEEKLAYRGAIKLLPLPMRDRLPPTYHATLNPNALLKYKRFYAVVTDTQVSFTSDHKIKWPPLNHHLLVFRYLKELALPLEVYDYTLRLCRLLGYNFVLHQDGNKRLGVRHLPEAQLAGCLIICVRLLYPFDGEKRHPRLASEPTSAVMNWASWWEQIQAARAQSEGGNGRFTIEKLTKLEEKDAFEMAPEQLDQYLDFYADTFLDDAEIQRTKDTDDFRNAIYNMFPIEGASTATAPNADKVSKHDDLVTVRAVHSSMQTRLAIPDDEVGTGVLRPGRSFRVYKREQDLPEAARAFFEAVAKLAGLSMDMIMLAVSSMEARIEKCRRKQREGAKSGLDEQ</sequence>
<dbReference type="InterPro" id="IPR021752">
    <property type="entry name" value="TF_Rrn7_Zf"/>
</dbReference>
<evidence type="ECO:0000256" key="1">
    <source>
        <dbReference type="ARBA" id="ARBA00004604"/>
    </source>
</evidence>
<dbReference type="GO" id="GO:0042790">
    <property type="term" value="P:nucleolar large rRNA transcription by RNA polymerase I"/>
    <property type="evidence" value="ECO:0007669"/>
    <property type="project" value="TreeGrafter"/>
</dbReference>
<name>A0A9P5C1X6_9PLEO</name>
<dbReference type="OrthoDB" id="428577at2759"/>
<reference evidence="14" key="1">
    <citation type="submission" date="2019-04" db="EMBL/GenBank/DDBJ databases">
        <title>Sequencing of skin fungus with MAO and IRED activity.</title>
        <authorList>
            <person name="Marsaioli A.J."/>
            <person name="Bonatto J.M.C."/>
            <person name="Reis Junior O."/>
        </authorList>
    </citation>
    <scope>NUCLEOTIDE SEQUENCE</scope>
    <source>
        <strain evidence="14">28M1</strain>
    </source>
</reference>
<feature type="domain" description="Rrn7/TAF1B C-terminal cyclin" evidence="13">
    <location>
        <begin position="237"/>
        <end position="405"/>
    </location>
</feature>
<comment type="subcellular location">
    <subcellularLocation>
        <location evidence="1">Nucleus</location>
        <location evidence="1">Nucleolus</location>
    </subcellularLocation>
</comment>
<dbReference type="GO" id="GO:0001164">
    <property type="term" value="F:RNA polymerase I core promoter sequence-specific DNA binding"/>
    <property type="evidence" value="ECO:0007669"/>
    <property type="project" value="InterPro"/>
</dbReference>
<feature type="region of interest" description="Disordered" evidence="10">
    <location>
        <begin position="131"/>
        <end position="165"/>
    </location>
</feature>
<evidence type="ECO:0000256" key="7">
    <source>
        <dbReference type="ARBA" id="ARBA00023125"/>
    </source>
</evidence>
<evidence type="ECO:0000259" key="11">
    <source>
        <dbReference type="Pfam" id="PF11781"/>
    </source>
</evidence>
<dbReference type="Pfam" id="PF20644">
    <property type="entry name" value="Rrn7_cyclin_N"/>
    <property type="match status" value="1"/>
</dbReference>
<feature type="domain" description="Rrn7/TAF1B N-terminal cyclin" evidence="12">
    <location>
        <begin position="87"/>
        <end position="217"/>
    </location>
</feature>
<keyword evidence="8" id="KW-0804">Transcription</keyword>
<evidence type="ECO:0000313" key="14">
    <source>
        <dbReference type="EMBL" id="KAF3041939.1"/>
    </source>
</evidence>
<evidence type="ECO:0000256" key="5">
    <source>
        <dbReference type="ARBA" id="ARBA00022833"/>
    </source>
</evidence>
<keyword evidence="7" id="KW-0238">DNA-binding</keyword>
<organism evidence="14 15">
    <name type="scientific">Didymella heteroderae</name>
    <dbReference type="NCBI Taxonomy" id="1769908"/>
    <lineage>
        <taxon>Eukaryota</taxon>
        <taxon>Fungi</taxon>
        <taxon>Dikarya</taxon>
        <taxon>Ascomycota</taxon>
        <taxon>Pezizomycotina</taxon>
        <taxon>Dothideomycetes</taxon>
        <taxon>Pleosporomycetidae</taxon>
        <taxon>Pleosporales</taxon>
        <taxon>Pleosporineae</taxon>
        <taxon>Didymellaceae</taxon>
        <taxon>Didymella</taxon>
    </lineage>
</organism>
<dbReference type="Proteomes" id="UP000758155">
    <property type="component" value="Unassembled WGS sequence"/>
</dbReference>
<dbReference type="GO" id="GO:0070860">
    <property type="term" value="C:RNA polymerase I core factor complex"/>
    <property type="evidence" value="ECO:0007669"/>
    <property type="project" value="InterPro"/>
</dbReference>
<protein>
    <submittedName>
        <fullName evidence="14">Pol I core factor CF</fullName>
    </submittedName>
</protein>
<evidence type="ECO:0000256" key="6">
    <source>
        <dbReference type="ARBA" id="ARBA00023015"/>
    </source>
</evidence>
<proteinExistence type="inferred from homology"/>
<feature type="domain" description="RRN7-type" evidence="11">
    <location>
        <begin position="6"/>
        <end position="39"/>
    </location>
</feature>
<gene>
    <name evidence="14" type="primary">RRN7</name>
    <name evidence="14" type="ORF">E8E12_008138</name>
</gene>
<evidence type="ECO:0000256" key="8">
    <source>
        <dbReference type="ARBA" id="ARBA00023163"/>
    </source>
</evidence>
<evidence type="ECO:0000256" key="9">
    <source>
        <dbReference type="ARBA" id="ARBA00023242"/>
    </source>
</evidence>
<evidence type="ECO:0000256" key="10">
    <source>
        <dbReference type="SAM" id="MobiDB-lite"/>
    </source>
</evidence>
<keyword evidence="6" id="KW-0805">Transcription regulation</keyword>
<dbReference type="AlphaFoldDB" id="A0A9P5C1X6"/>
<dbReference type="PANTHER" id="PTHR31576:SF2">
    <property type="entry name" value="TATA BOX-BINDING PROTEIN-ASSOCIATED FACTOR RNA POLYMERASE I SUBUNIT B"/>
    <property type="match status" value="1"/>
</dbReference>
<evidence type="ECO:0000256" key="4">
    <source>
        <dbReference type="ARBA" id="ARBA00022771"/>
    </source>
</evidence>
<evidence type="ECO:0000256" key="2">
    <source>
        <dbReference type="ARBA" id="ARBA00006899"/>
    </source>
</evidence>
<keyword evidence="5" id="KW-0862">Zinc</keyword>
<dbReference type="Pfam" id="PF20645">
    <property type="entry name" value="Rrn7_cyclin_C"/>
    <property type="match status" value="1"/>
</dbReference>
<dbReference type="InterPro" id="IPR033599">
    <property type="entry name" value="TAF1B/Rrn7"/>
</dbReference>
<dbReference type="InterPro" id="IPR048538">
    <property type="entry name" value="Rrn7_cyclin_C"/>
</dbReference>